<comment type="caution">
    <text evidence="3">The sequence shown here is derived from an EMBL/GenBank/DDBJ whole genome shotgun (WGS) entry which is preliminary data.</text>
</comment>
<dbReference type="InterPro" id="IPR013103">
    <property type="entry name" value="RVT_2"/>
</dbReference>
<feature type="compositionally biased region" description="Polar residues" evidence="1">
    <location>
        <begin position="435"/>
        <end position="446"/>
    </location>
</feature>
<dbReference type="CDD" id="cd09272">
    <property type="entry name" value="RNase_HI_RT_Ty1"/>
    <property type="match status" value="1"/>
</dbReference>
<evidence type="ECO:0000256" key="1">
    <source>
        <dbReference type="SAM" id="MobiDB-lite"/>
    </source>
</evidence>
<dbReference type="PANTHER" id="PTHR11439">
    <property type="entry name" value="GAG-POL-RELATED RETROTRANSPOSON"/>
    <property type="match status" value="1"/>
</dbReference>
<name>A0A438H1A8_VITVI</name>
<feature type="domain" description="Reverse transcriptase Ty1/copia-type" evidence="2">
    <location>
        <begin position="510"/>
        <end position="720"/>
    </location>
</feature>
<feature type="region of interest" description="Disordered" evidence="1">
    <location>
        <begin position="379"/>
        <end position="420"/>
    </location>
</feature>
<dbReference type="Pfam" id="PF14223">
    <property type="entry name" value="Retrotran_gag_2"/>
    <property type="match status" value="1"/>
</dbReference>
<proteinExistence type="predicted"/>
<evidence type="ECO:0000313" key="4">
    <source>
        <dbReference type="Proteomes" id="UP000288805"/>
    </source>
</evidence>
<dbReference type="Pfam" id="PF07727">
    <property type="entry name" value="RVT_2"/>
    <property type="match status" value="1"/>
</dbReference>
<accession>A0A438H1A8</accession>
<evidence type="ECO:0000313" key="3">
    <source>
        <dbReference type="EMBL" id="RVW78384.1"/>
    </source>
</evidence>
<dbReference type="EMBL" id="QGNW01000297">
    <property type="protein sequence ID" value="RVW78384.1"/>
    <property type="molecule type" value="Genomic_DNA"/>
</dbReference>
<feature type="region of interest" description="Disordered" evidence="1">
    <location>
        <begin position="228"/>
        <end position="269"/>
    </location>
</feature>
<dbReference type="PANTHER" id="PTHR11439:SF450">
    <property type="entry name" value="REVERSE TRANSCRIPTASE TY1_COPIA-TYPE DOMAIN-CONTAINING PROTEIN"/>
    <property type="match status" value="1"/>
</dbReference>
<sequence length="909" mass="100837">MSSPTQPTLEIPLVVFNITAQINEKLTPSSFPQWRAQFEALLIGYDLMDYVTGESRCPPSDGTPPSIAKKHHWVRQDKLILSAILASTSPTITSLIATAKTSYDAWKKLSTMYASKSRTRAMQLKEELTLIQRGNHPILEYLHAVKGLADEIALIDHPISDDDITLYVLNGLGPEFREIAAPIRAREKSLAFEELHDLLIGHENYLRRMEVATQQLVAAANFTSRRSGFSASQQQKASHKGNGFPRSQGQYRFSSSNGPSRDPRTSDGQENKWLIDSATSHNITGDIKNLSIHSEYDGTDEVLLSDGTGLAARSTGAILLRGACENGAYIFPNSMVAPSTPKMVAYVHERTSIDGWHKHLGHPSIKVVQNLQNPCPNFLSSLPSIPAPPSRPDRSSQPPPSSEPAAAIPAPPPDAGIHTTVPYASLSNSLASSLIPDSQSPVPTEPTSHRTHSMTTRSMNNIFKPKQLHTVSKHYLPLPLEPTCVTQAVSHPEWREAMSSELTALMRHGTWDLVPPSINCHPVGCKWVFRVKRKADGSVDKFKARLVAKGYNQQPGVDYNETFSPVVKPATIRTVLSIAIMNGWPLKQMDVNNAFLHGNLTETVYMMQPPGFKDLSRPDYVCRLRKAIYGLKQVPRAWYSALKTALLALGFQNSKADSSLFVYRHDSIACYFLVYVDDLVITGNDKKFVAHVVTKLGDQFSLKDMGSLHYFLGMEVIPTTADGTNAVNSTEYRRVIGNLQYLSLTRPDISFAVNKLSQFMHKPTVTHWTATKRLLRYLKKTIFHGLHLKSAAAPCLTTYTDADWAGNIDDRTSTSAYITFLGCNPISWSSKKQRVVARSTTEAEYRALANGASETMWLLALLQELGFSLKLPPSLLCDNLGATHLNFNPVQHSRMKHIQIDLHFVRDQV</sequence>
<reference evidence="3 4" key="1">
    <citation type="journal article" date="2018" name="PLoS Genet.">
        <title>Population sequencing reveals clonal diversity and ancestral inbreeding in the grapevine cultivar Chardonnay.</title>
        <authorList>
            <person name="Roach M.J."/>
            <person name="Johnson D.L."/>
            <person name="Bohlmann J."/>
            <person name="van Vuuren H.J."/>
            <person name="Jones S.J."/>
            <person name="Pretorius I.S."/>
            <person name="Schmidt S.A."/>
            <person name="Borneman A.R."/>
        </authorList>
    </citation>
    <scope>NUCLEOTIDE SEQUENCE [LARGE SCALE GENOMIC DNA]</scope>
    <source>
        <strain evidence="4">cv. Chardonnay</strain>
        <tissue evidence="3">Leaf</tissue>
    </source>
</reference>
<organism evidence="3 4">
    <name type="scientific">Vitis vinifera</name>
    <name type="common">Grape</name>
    <dbReference type="NCBI Taxonomy" id="29760"/>
    <lineage>
        <taxon>Eukaryota</taxon>
        <taxon>Viridiplantae</taxon>
        <taxon>Streptophyta</taxon>
        <taxon>Embryophyta</taxon>
        <taxon>Tracheophyta</taxon>
        <taxon>Spermatophyta</taxon>
        <taxon>Magnoliopsida</taxon>
        <taxon>eudicotyledons</taxon>
        <taxon>Gunneridae</taxon>
        <taxon>Pentapetalae</taxon>
        <taxon>rosids</taxon>
        <taxon>Vitales</taxon>
        <taxon>Vitaceae</taxon>
        <taxon>Viteae</taxon>
        <taxon>Vitis</taxon>
    </lineage>
</organism>
<dbReference type="SUPFAM" id="SSF56672">
    <property type="entry name" value="DNA/RNA polymerases"/>
    <property type="match status" value="1"/>
</dbReference>
<dbReference type="InterPro" id="IPR043502">
    <property type="entry name" value="DNA/RNA_pol_sf"/>
</dbReference>
<gene>
    <name evidence="3" type="primary">RE2_668</name>
    <name evidence="3" type="ORF">CK203_047696</name>
</gene>
<dbReference type="AlphaFoldDB" id="A0A438H1A8"/>
<dbReference type="Proteomes" id="UP000288805">
    <property type="component" value="Unassembled WGS sequence"/>
</dbReference>
<protein>
    <submittedName>
        <fullName evidence="3">Retrovirus-related Pol polyprotein from transposon RE2</fullName>
    </submittedName>
</protein>
<feature type="region of interest" description="Disordered" evidence="1">
    <location>
        <begin position="434"/>
        <end position="458"/>
    </location>
</feature>
<feature type="compositionally biased region" description="Polar residues" evidence="1">
    <location>
        <begin position="245"/>
        <end position="259"/>
    </location>
</feature>
<evidence type="ECO:0000259" key="2">
    <source>
        <dbReference type="Pfam" id="PF07727"/>
    </source>
</evidence>